<evidence type="ECO:0000313" key="10">
    <source>
        <dbReference type="Proteomes" id="UP000003045"/>
    </source>
</evidence>
<gene>
    <name evidence="7" type="primary">crgA</name>
    <name evidence="9" type="ORF">HMPREF0580_0267</name>
</gene>
<dbReference type="GO" id="GO:0005886">
    <property type="term" value="C:plasma membrane"/>
    <property type="evidence" value="ECO:0007669"/>
    <property type="project" value="UniProtKB-SubCell"/>
</dbReference>
<evidence type="ECO:0000256" key="5">
    <source>
        <dbReference type="ARBA" id="ARBA00023136"/>
    </source>
</evidence>
<proteinExistence type="inferred from homology"/>
<dbReference type="Pfam" id="PF06781">
    <property type="entry name" value="CrgA"/>
    <property type="match status" value="1"/>
</dbReference>
<comment type="caution">
    <text evidence="9">The sequence shown here is derived from an EMBL/GenBank/DDBJ whole genome shotgun (WGS) entry which is preliminary data.</text>
</comment>
<evidence type="ECO:0000256" key="1">
    <source>
        <dbReference type="ARBA" id="ARBA00022475"/>
    </source>
</evidence>
<evidence type="ECO:0000256" key="4">
    <source>
        <dbReference type="ARBA" id="ARBA00022989"/>
    </source>
</evidence>
<comment type="subcellular location">
    <subcellularLocation>
        <location evidence="7">Cell membrane</location>
        <topology evidence="7">Multi-pass membrane protein</topology>
    </subcellularLocation>
</comment>
<keyword evidence="3 7" id="KW-0812">Transmembrane</keyword>
<protein>
    <recommendedName>
        <fullName evidence="7">Cell division protein CrgA</fullName>
    </recommendedName>
</protein>
<name>E0QN03_9ACTO</name>
<dbReference type="HOGENOM" id="CLU_149126_0_1_11"/>
<evidence type="ECO:0000256" key="8">
    <source>
        <dbReference type="SAM" id="MobiDB-lite"/>
    </source>
</evidence>
<dbReference type="STRING" id="871571.HMPREF0580_0267"/>
<keyword evidence="1 7" id="KW-1003">Cell membrane</keyword>
<comment type="similarity">
    <text evidence="7">Belongs to the CrgA family.</text>
</comment>
<feature type="transmembrane region" description="Helical" evidence="7">
    <location>
        <begin position="39"/>
        <end position="61"/>
    </location>
</feature>
<feature type="region of interest" description="Disordered" evidence="8">
    <location>
        <begin position="1"/>
        <end position="25"/>
    </location>
</feature>
<keyword evidence="10" id="KW-1185">Reference proteome</keyword>
<feature type="transmembrane region" description="Helical" evidence="7">
    <location>
        <begin position="73"/>
        <end position="95"/>
    </location>
</feature>
<evidence type="ECO:0000256" key="7">
    <source>
        <dbReference type="HAMAP-Rule" id="MF_00631"/>
    </source>
</evidence>
<keyword evidence="6 7" id="KW-0131">Cell cycle</keyword>
<evidence type="ECO:0000256" key="2">
    <source>
        <dbReference type="ARBA" id="ARBA00022618"/>
    </source>
</evidence>
<comment type="function">
    <text evidence="7">Involved in cell division.</text>
</comment>
<keyword evidence="2 7" id="KW-0132">Cell division</keyword>
<reference evidence="9" key="1">
    <citation type="submission" date="2010-08" db="EMBL/GenBank/DDBJ databases">
        <authorList>
            <person name="Muzny D."/>
            <person name="Qin X."/>
            <person name="Deng J."/>
            <person name="Jiang H."/>
            <person name="Liu Y."/>
            <person name="Qu J."/>
            <person name="Song X.-Z."/>
            <person name="Zhang L."/>
            <person name="Thornton R."/>
            <person name="Coyle M."/>
            <person name="Francisco L."/>
            <person name="Jackson L."/>
            <person name="Javaid M."/>
            <person name="Korchina V."/>
            <person name="Kovar C."/>
            <person name="Mata R."/>
            <person name="Mathew T."/>
            <person name="Ngo R."/>
            <person name="Nguyen L."/>
            <person name="Nguyen N."/>
            <person name="Okwuonu G."/>
            <person name="Ongeri F."/>
            <person name="Pham C."/>
            <person name="Simmons D."/>
            <person name="Wilczek-Boney K."/>
            <person name="Hale W."/>
            <person name="Jakkamsetti A."/>
            <person name="Pham P."/>
            <person name="Ruth R."/>
            <person name="San Lucas F."/>
            <person name="Warren J."/>
            <person name="Zhang J."/>
            <person name="Zhao Z."/>
            <person name="Zhou C."/>
            <person name="Zhu D."/>
            <person name="Lee S."/>
            <person name="Bess C."/>
            <person name="Blankenburg K."/>
            <person name="Forbes L."/>
            <person name="Fu Q."/>
            <person name="Gubbala S."/>
            <person name="Hirani K."/>
            <person name="Jayaseelan J.C."/>
            <person name="Lara F."/>
            <person name="Munidasa M."/>
            <person name="Palculict T."/>
            <person name="Patil S."/>
            <person name="Pu L.-L."/>
            <person name="Saada N."/>
            <person name="Tang L."/>
            <person name="Weissenberger G."/>
            <person name="Zhu Y."/>
            <person name="Hemphill L."/>
            <person name="Shang Y."/>
            <person name="Youmans B."/>
            <person name="Ayvaz T."/>
            <person name="Ross M."/>
            <person name="Santibanez J."/>
            <person name="Aqrawi P."/>
            <person name="Gross S."/>
            <person name="Joshi V."/>
            <person name="Fowler G."/>
            <person name="Nazareth L."/>
            <person name="Reid J."/>
            <person name="Worley K."/>
            <person name="Petrosino J."/>
            <person name="Highlander S."/>
            <person name="Gibbs R."/>
        </authorList>
    </citation>
    <scope>NUCLEOTIDE SEQUENCE [LARGE SCALE GENOMIC DNA]</scope>
    <source>
        <strain evidence="9">ATCC 35239</strain>
    </source>
</reference>
<dbReference type="Proteomes" id="UP000003045">
    <property type="component" value="Unassembled WGS sequence"/>
</dbReference>
<dbReference type="AlphaFoldDB" id="E0QN03"/>
<evidence type="ECO:0000256" key="6">
    <source>
        <dbReference type="ARBA" id="ARBA00023306"/>
    </source>
</evidence>
<keyword evidence="5 7" id="KW-0472">Membrane</keyword>
<evidence type="ECO:0000256" key="3">
    <source>
        <dbReference type="ARBA" id="ARBA00022692"/>
    </source>
</evidence>
<evidence type="ECO:0000313" key="9">
    <source>
        <dbReference type="EMBL" id="EFM47170.1"/>
    </source>
</evidence>
<keyword evidence="4 7" id="KW-1133">Transmembrane helix</keyword>
<dbReference type="InterPro" id="IPR009619">
    <property type="entry name" value="CrgA"/>
</dbReference>
<dbReference type="EMBL" id="AEET01000010">
    <property type="protein sequence ID" value="EFM47170.1"/>
    <property type="molecule type" value="Genomic_DNA"/>
</dbReference>
<dbReference type="HAMAP" id="MF_00631">
    <property type="entry name" value="CrgA"/>
    <property type="match status" value="1"/>
</dbReference>
<sequence length="96" mass="10961">MIGETVPESKKRKRDAKKVQSDSELRPSWTEDIKRSPRWYAPLAVTIMLLGLLWIVVFYALALGFGGYNLLGIGQWNLAVGFGVIMVGFIMLMWWK</sequence>
<organism evidence="9 10">
    <name type="scientific">Mobiluncus mulieris ATCC 35239</name>
    <dbReference type="NCBI Taxonomy" id="871571"/>
    <lineage>
        <taxon>Bacteria</taxon>
        <taxon>Bacillati</taxon>
        <taxon>Actinomycetota</taxon>
        <taxon>Actinomycetes</taxon>
        <taxon>Actinomycetales</taxon>
        <taxon>Actinomycetaceae</taxon>
        <taxon>Mobiluncus</taxon>
    </lineage>
</organism>
<dbReference type="GO" id="GO:0051301">
    <property type="term" value="P:cell division"/>
    <property type="evidence" value="ECO:0007669"/>
    <property type="project" value="UniProtKB-UniRule"/>
</dbReference>
<accession>E0QN03</accession>